<dbReference type="InterPro" id="IPR019887">
    <property type="entry name" value="Tscrpt_reg_AsnC/Lrp_C"/>
</dbReference>
<dbReference type="Proteomes" id="UP000183685">
    <property type="component" value="Unassembled WGS sequence"/>
</dbReference>
<protein>
    <submittedName>
        <fullName evidence="5">Transcriptional regulator, AsnC family</fullName>
    </submittedName>
</protein>
<feature type="domain" description="HTH asnC-type" evidence="4">
    <location>
        <begin position="1"/>
        <end position="62"/>
    </location>
</feature>
<dbReference type="GO" id="GO:0043565">
    <property type="term" value="F:sequence-specific DNA binding"/>
    <property type="evidence" value="ECO:0007669"/>
    <property type="project" value="InterPro"/>
</dbReference>
<dbReference type="AlphaFoldDB" id="A0A1G6ZW25"/>
<name>A0A1G6ZW25_9PROT</name>
<dbReference type="Pfam" id="PF13404">
    <property type="entry name" value="HTH_AsnC-type"/>
    <property type="match status" value="1"/>
</dbReference>
<dbReference type="SUPFAM" id="SSF46785">
    <property type="entry name" value="Winged helix' DNA-binding domain"/>
    <property type="match status" value="1"/>
</dbReference>
<keyword evidence="6" id="KW-1185">Reference proteome</keyword>
<dbReference type="STRING" id="637679.GCA_001550055_01904"/>
<keyword evidence="2" id="KW-0238">DNA-binding</keyword>
<dbReference type="PANTHER" id="PTHR30154">
    <property type="entry name" value="LEUCINE-RESPONSIVE REGULATORY PROTEIN"/>
    <property type="match status" value="1"/>
</dbReference>
<evidence type="ECO:0000313" key="6">
    <source>
        <dbReference type="Proteomes" id="UP000183685"/>
    </source>
</evidence>
<accession>A0A1G6ZW25</accession>
<dbReference type="OrthoDB" id="9809462at2"/>
<gene>
    <name evidence="5" type="ORF">SAMN04488071_1951</name>
</gene>
<dbReference type="InterPro" id="IPR036390">
    <property type="entry name" value="WH_DNA-bd_sf"/>
</dbReference>
<proteinExistence type="predicted"/>
<evidence type="ECO:0000256" key="3">
    <source>
        <dbReference type="ARBA" id="ARBA00023163"/>
    </source>
</evidence>
<dbReference type="PRINTS" id="PR00033">
    <property type="entry name" value="HTHASNC"/>
</dbReference>
<sequence length="141" mass="15505">MDATDEKLLKLLTADSREGTSSLARKLGLSRSTVQDRINKLIDRKIIAGFTVKTHPDYEGKLISAHVLLSIDQKYAQQAIGLMKTRAQIKTLYVVSGAYDLIAIVKAPTMEEIDQTLDFILAINGVNKTNTSLVLSAKKES</sequence>
<dbReference type="InterPro" id="IPR000485">
    <property type="entry name" value="AsnC-type_HTH_dom"/>
</dbReference>
<dbReference type="Gene3D" id="1.10.10.10">
    <property type="entry name" value="Winged helix-like DNA-binding domain superfamily/Winged helix DNA-binding domain"/>
    <property type="match status" value="1"/>
</dbReference>
<dbReference type="EMBL" id="FNAK01000004">
    <property type="protein sequence ID" value="SDE06045.1"/>
    <property type="molecule type" value="Genomic_DNA"/>
</dbReference>
<dbReference type="GO" id="GO:0043200">
    <property type="term" value="P:response to amino acid"/>
    <property type="evidence" value="ECO:0007669"/>
    <property type="project" value="TreeGrafter"/>
</dbReference>
<keyword evidence="3" id="KW-0804">Transcription</keyword>
<dbReference type="SMART" id="SM00344">
    <property type="entry name" value="HTH_ASNC"/>
    <property type="match status" value="1"/>
</dbReference>
<dbReference type="GO" id="GO:0005829">
    <property type="term" value="C:cytosol"/>
    <property type="evidence" value="ECO:0007669"/>
    <property type="project" value="TreeGrafter"/>
</dbReference>
<organism evidence="5 6">
    <name type="scientific">Kordiimonas lacus</name>
    <dbReference type="NCBI Taxonomy" id="637679"/>
    <lineage>
        <taxon>Bacteria</taxon>
        <taxon>Pseudomonadati</taxon>
        <taxon>Pseudomonadota</taxon>
        <taxon>Alphaproteobacteria</taxon>
        <taxon>Kordiimonadales</taxon>
        <taxon>Kordiimonadaceae</taxon>
        <taxon>Kordiimonas</taxon>
    </lineage>
</organism>
<evidence type="ECO:0000256" key="2">
    <source>
        <dbReference type="ARBA" id="ARBA00023125"/>
    </source>
</evidence>
<dbReference type="RefSeq" id="WP_068304276.1">
    <property type="nucleotide sequence ID" value="NZ_DAIOMO010000004.1"/>
</dbReference>
<dbReference type="PANTHER" id="PTHR30154:SF53">
    <property type="entry name" value="HTH-TYPE TRANSCRIPTIONAL REGULATOR LRPC"/>
    <property type="match status" value="1"/>
</dbReference>
<dbReference type="SUPFAM" id="SSF54909">
    <property type="entry name" value="Dimeric alpha+beta barrel"/>
    <property type="match status" value="1"/>
</dbReference>
<dbReference type="PROSITE" id="PS50956">
    <property type="entry name" value="HTH_ASNC_2"/>
    <property type="match status" value="1"/>
</dbReference>
<dbReference type="InterPro" id="IPR036388">
    <property type="entry name" value="WH-like_DNA-bd_sf"/>
</dbReference>
<dbReference type="InterPro" id="IPR011008">
    <property type="entry name" value="Dimeric_a/b-barrel"/>
</dbReference>
<dbReference type="Gene3D" id="3.30.70.920">
    <property type="match status" value="1"/>
</dbReference>
<keyword evidence="1" id="KW-0805">Transcription regulation</keyword>
<dbReference type="Pfam" id="PF01037">
    <property type="entry name" value="AsnC_trans_reg"/>
    <property type="match status" value="1"/>
</dbReference>
<dbReference type="InterPro" id="IPR019888">
    <property type="entry name" value="Tscrpt_reg_AsnC-like"/>
</dbReference>
<evidence type="ECO:0000259" key="4">
    <source>
        <dbReference type="PROSITE" id="PS50956"/>
    </source>
</evidence>
<evidence type="ECO:0000256" key="1">
    <source>
        <dbReference type="ARBA" id="ARBA00023015"/>
    </source>
</evidence>
<reference evidence="5 6" key="1">
    <citation type="submission" date="2016-10" db="EMBL/GenBank/DDBJ databases">
        <authorList>
            <person name="de Groot N.N."/>
        </authorList>
    </citation>
    <scope>NUCLEOTIDE SEQUENCE [LARGE SCALE GENOMIC DNA]</scope>
    <source>
        <strain evidence="5 6">CGMCC 1.9109</strain>
    </source>
</reference>
<evidence type="ECO:0000313" key="5">
    <source>
        <dbReference type="EMBL" id="SDE06045.1"/>
    </source>
</evidence>